<keyword evidence="2" id="KW-1185">Reference proteome</keyword>
<dbReference type="PANTHER" id="PTHR35532">
    <property type="entry name" value="SIMILAR TO POLYHYDROXYALKANOATE DEPOLYMERASE"/>
    <property type="match status" value="1"/>
</dbReference>
<dbReference type="CDD" id="cd09620">
    <property type="entry name" value="CBM9_like_3"/>
    <property type="match status" value="1"/>
</dbReference>
<dbReference type="SUPFAM" id="SSF49344">
    <property type="entry name" value="CBD9-like"/>
    <property type="match status" value="1"/>
</dbReference>
<dbReference type="Proteomes" id="UP000189981">
    <property type="component" value="Unassembled WGS sequence"/>
</dbReference>
<dbReference type="Gene3D" id="2.60.40.1190">
    <property type="match status" value="1"/>
</dbReference>
<dbReference type="AlphaFoldDB" id="A0A1T5CYC4"/>
<reference evidence="2" key="1">
    <citation type="submission" date="2017-02" db="EMBL/GenBank/DDBJ databases">
        <authorList>
            <person name="Varghese N."/>
            <person name="Submissions S."/>
        </authorList>
    </citation>
    <scope>NUCLEOTIDE SEQUENCE [LARGE SCALE GENOMIC DNA]</scope>
    <source>
        <strain evidence="2">DSM 22385</strain>
    </source>
</reference>
<proteinExistence type="predicted"/>
<protein>
    <submittedName>
        <fullName evidence="1">Carbohydrate family 9 binding domain-like</fullName>
    </submittedName>
</protein>
<dbReference type="PANTHER" id="PTHR35532:SF5">
    <property type="entry name" value="CARBOHYDRATE-BINDING DOMAIN-CONTAINING PROTEIN"/>
    <property type="match status" value="1"/>
</dbReference>
<gene>
    <name evidence="1" type="ORF">SAMN05661099_2024</name>
</gene>
<dbReference type="EMBL" id="FUYR01000002">
    <property type="protein sequence ID" value="SKB64462.1"/>
    <property type="molecule type" value="Genomic_DNA"/>
</dbReference>
<evidence type="ECO:0000313" key="1">
    <source>
        <dbReference type="EMBL" id="SKB64462.1"/>
    </source>
</evidence>
<dbReference type="STRING" id="572036.SAMN05661099_2024"/>
<sequence>MRNNKRLVNLAVLATGLILLYHTSLGNRMEKAIRTSGKGHTGVLDEAVVNSSKPFIHADTTKWQFPCDEKSIKKYTARHISKAPVIDGKLDEEVWQKIERSPRFVDLISGGETLYDTRAAVCWDDQNLYIAFWMEEPFTQGTFKNHNDLIYRENDAEVFIALKDAYYEFEINALNTRYEAFFMWKDAYEKNGFGAIPNLSLANPLVRNFNGVGLKNHPRGLRYGSWDFKFPGMQSGVFVDGTLNDHKDRDRKWTVELAFPWKGMEWLAKGDQRPIPPKNNDVWRIDFTRFNPYKEAAPAKDSGGWAWSSHGVWDSHVPECFPKITFSRKGI</sequence>
<organism evidence="1 2">
    <name type="scientific">Daejeonella lutea</name>
    <dbReference type="NCBI Taxonomy" id="572036"/>
    <lineage>
        <taxon>Bacteria</taxon>
        <taxon>Pseudomonadati</taxon>
        <taxon>Bacteroidota</taxon>
        <taxon>Sphingobacteriia</taxon>
        <taxon>Sphingobacteriales</taxon>
        <taxon>Sphingobacteriaceae</taxon>
        <taxon>Daejeonella</taxon>
    </lineage>
</organism>
<dbReference type="RefSeq" id="WP_221406235.1">
    <property type="nucleotide sequence ID" value="NZ_FUYR01000002.1"/>
</dbReference>
<accession>A0A1T5CYC4</accession>
<name>A0A1T5CYC4_9SPHI</name>
<evidence type="ECO:0000313" key="2">
    <source>
        <dbReference type="Proteomes" id="UP000189981"/>
    </source>
</evidence>